<feature type="transmembrane region" description="Helical" evidence="10">
    <location>
        <begin position="125"/>
        <end position="148"/>
    </location>
</feature>
<dbReference type="RefSeq" id="WP_175505698.1">
    <property type="nucleotide sequence ID" value="NZ_CP054840.1"/>
</dbReference>
<dbReference type="Gene3D" id="3.30.465.10">
    <property type="match status" value="1"/>
</dbReference>
<dbReference type="Pfam" id="PF00571">
    <property type="entry name" value="CBS"/>
    <property type="match status" value="1"/>
</dbReference>
<dbReference type="Pfam" id="PF03471">
    <property type="entry name" value="CorC_HlyC"/>
    <property type="match status" value="1"/>
</dbReference>
<keyword evidence="3" id="KW-1003">Cell membrane</keyword>
<evidence type="ECO:0000256" key="9">
    <source>
        <dbReference type="PROSITE-ProRule" id="PRU00703"/>
    </source>
</evidence>
<evidence type="ECO:0000256" key="7">
    <source>
        <dbReference type="ARBA" id="ARBA00023122"/>
    </source>
</evidence>
<dbReference type="Proteomes" id="UP000509579">
    <property type="component" value="Chromosome"/>
</dbReference>
<dbReference type="Gene3D" id="3.10.580.10">
    <property type="entry name" value="CBS-domain"/>
    <property type="match status" value="1"/>
</dbReference>
<evidence type="ECO:0000256" key="1">
    <source>
        <dbReference type="ARBA" id="ARBA00004651"/>
    </source>
</evidence>
<reference evidence="12 13" key="1">
    <citation type="submission" date="2020-06" db="EMBL/GenBank/DDBJ databases">
        <title>Acidovorax antarctica sp. nov., isolated from Corinth ice sheet soil, Antarctic Fields Peninsula.</title>
        <authorList>
            <person name="Xu Q."/>
            <person name="Peng F."/>
        </authorList>
    </citation>
    <scope>NUCLEOTIDE SEQUENCE [LARGE SCALE GENOMIC DNA]</scope>
    <source>
        <strain evidence="12 13">16-35-5</strain>
    </source>
</reference>
<keyword evidence="8 10" id="KW-0472">Membrane</keyword>
<dbReference type="EMBL" id="CP054840">
    <property type="protein sequence ID" value="QKV54903.1"/>
    <property type="molecule type" value="Genomic_DNA"/>
</dbReference>
<sequence>MELFSDPAIWVGLMTLVLLEIVLGIDNLIFIAILSEKLPPHQRDKARIIGLSLALFMRLGLLTIISWIATLTTPLINLGPLSFSGRDLILLLGGLFLIFKATTELHERMEGVTHSSNAGKGYSSFFAVVTQIVILDAVFSLDAVITAVGMVDDLPVMMAAVVISIGVMLLASKPLTRFVNAHPTVIVLCLSFLLMIGFSLVAEGLGFHVPKGYLYAAIGFSILIEFFNQVTSRNAKALEQRIPLRERTANKVLSLMSARQAHAVHEAASADTPAEPQAFAPEERLMVTGVLSLAERKVRSIMTPVSDVDWVDLNGDAEDIRLSLNDNPHSYLPVCNDSIDELVGVARAKDMLRDLMQFGSIQPGTIKRPLFVQESTGVIALLNDLRTSKGRMVIVKNEFNVMCGVVTPIDVLEAIAGEFPDEDETFTIQKSAEHDNLWIASGATDPHLVQQLLDTQQLIHANDFYATLSGLLTDRHGGVPAKGTQIDIGDWRFTVLENEDDVLGKVSIERIGPAQH</sequence>
<feature type="transmembrane region" description="Helical" evidence="10">
    <location>
        <begin position="184"/>
        <end position="207"/>
    </location>
</feature>
<dbReference type="InterPro" id="IPR044751">
    <property type="entry name" value="Ion_transp-like_CBS"/>
</dbReference>
<gene>
    <name evidence="12" type="ORF">HUK68_01720</name>
</gene>
<feature type="transmembrane region" description="Helical" evidence="10">
    <location>
        <begin position="12"/>
        <end position="34"/>
    </location>
</feature>
<feature type="transmembrane region" description="Helical" evidence="10">
    <location>
        <begin position="88"/>
        <end position="105"/>
    </location>
</feature>
<evidence type="ECO:0000256" key="4">
    <source>
        <dbReference type="ARBA" id="ARBA00022692"/>
    </source>
</evidence>
<dbReference type="InterPro" id="IPR016169">
    <property type="entry name" value="FAD-bd_PCMH_sub2"/>
</dbReference>
<evidence type="ECO:0000259" key="11">
    <source>
        <dbReference type="PROSITE" id="PS51371"/>
    </source>
</evidence>
<dbReference type="InterPro" id="IPR005496">
    <property type="entry name" value="Integral_membrane_TerC"/>
</dbReference>
<proteinExistence type="inferred from homology"/>
<comment type="subcellular location">
    <subcellularLocation>
        <location evidence="1">Cell membrane</location>
        <topology evidence="1">Multi-pass membrane protein</topology>
    </subcellularLocation>
</comment>
<evidence type="ECO:0000256" key="6">
    <source>
        <dbReference type="ARBA" id="ARBA00022989"/>
    </source>
</evidence>
<dbReference type="Pfam" id="PF03741">
    <property type="entry name" value="TerC"/>
    <property type="match status" value="1"/>
</dbReference>
<keyword evidence="7 9" id="KW-0129">CBS domain</keyword>
<feature type="transmembrane region" description="Helical" evidence="10">
    <location>
        <begin position="46"/>
        <end position="68"/>
    </location>
</feature>
<dbReference type="AlphaFoldDB" id="A0A6N1X969"/>
<dbReference type="InterPro" id="IPR000644">
    <property type="entry name" value="CBS_dom"/>
</dbReference>
<dbReference type="SUPFAM" id="SSF54631">
    <property type="entry name" value="CBS-domain pair"/>
    <property type="match status" value="1"/>
</dbReference>
<dbReference type="SMART" id="SM01091">
    <property type="entry name" value="CorC_HlyC"/>
    <property type="match status" value="1"/>
</dbReference>
<dbReference type="InterPro" id="IPR036318">
    <property type="entry name" value="FAD-bd_PCMH-like_sf"/>
</dbReference>
<organism evidence="12 13">
    <name type="scientific">Comamonas antarctica</name>
    <dbReference type="NCBI Taxonomy" id="2743470"/>
    <lineage>
        <taxon>Bacteria</taxon>
        <taxon>Pseudomonadati</taxon>
        <taxon>Pseudomonadota</taxon>
        <taxon>Betaproteobacteria</taxon>
        <taxon>Burkholderiales</taxon>
        <taxon>Comamonadaceae</taxon>
        <taxon>Comamonas</taxon>
    </lineage>
</organism>
<accession>A0A6N1X969</accession>
<dbReference type="PROSITE" id="PS51371">
    <property type="entry name" value="CBS"/>
    <property type="match status" value="1"/>
</dbReference>
<evidence type="ECO:0000313" key="12">
    <source>
        <dbReference type="EMBL" id="QKV54903.1"/>
    </source>
</evidence>
<feature type="domain" description="CBS" evidence="11">
    <location>
        <begin position="302"/>
        <end position="361"/>
    </location>
</feature>
<evidence type="ECO:0000256" key="10">
    <source>
        <dbReference type="SAM" id="Phobius"/>
    </source>
</evidence>
<dbReference type="CDD" id="cd04590">
    <property type="entry name" value="CBS_pair_CorC_HlyC_assoc"/>
    <property type="match status" value="1"/>
</dbReference>
<protein>
    <recommendedName>
        <fullName evidence="11">CBS domain-containing protein</fullName>
    </recommendedName>
</protein>
<evidence type="ECO:0000256" key="2">
    <source>
        <dbReference type="ARBA" id="ARBA00006337"/>
    </source>
</evidence>
<dbReference type="PANTHER" id="PTHR22777:SF15">
    <property type="entry name" value="UPF0053 INNER MEMBRANE PROTEIN YOAE"/>
    <property type="match status" value="1"/>
</dbReference>
<comment type="similarity">
    <text evidence="2">Belongs to the UPF0053 family.</text>
</comment>
<dbReference type="PANTHER" id="PTHR22777">
    <property type="entry name" value="HEMOLYSIN-RELATED"/>
    <property type="match status" value="1"/>
</dbReference>
<evidence type="ECO:0000256" key="3">
    <source>
        <dbReference type="ARBA" id="ARBA00022475"/>
    </source>
</evidence>
<dbReference type="KEGG" id="aant:HUK68_01720"/>
<dbReference type="InterPro" id="IPR005170">
    <property type="entry name" value="Transptr-assoc_dom"/>
</dbReference>
<feature type="transmembrane region" description="Helical" evidence="10">
    <location>
        <begin position="154"/>
        <end position="172"/>
    </location>
</feature>
<keyword evidence="13" id="KW-1185">Reference proteome</keyword>
<evidence type="ECO:0000256" key="5">
    <source>
        <dbReference type="ARBA" id="ARBA00022737"/>
    </source>
</evidence>
<keyword evidence="4 10" id="KW-0812">Transmembrane</keyword>
<evidence type="ECO:0000313" key="13">
    <source>
        <dbReference type="Proteomes" id="UP000509579"/>
    </source>
</evidence>
<keyword evidence="5" id="KW-0677">Repeat</keyword>
<dbReference type="SUPFAM" id="SSF56176">
    <property type="entry name" value="FAD-binding/transporter-associated domain-like"/>
    <property type="match status" value="1"/>
</dbReference>
<evidence type="ECO:0000256" key="8">
    <source>
        <dbReference type="ARBA" id="ARBA00023136"/>
    </source>
</evidence>
<dbReference type="GO" id="GO:0005886">
    <property type="term" value="C:plasma membrane"/>
    <property type="evidence" value="ECO:0007669"/>
    <property type="project" value="UniProtKB-SubCell"/>
</dbReference>
<dbReference type="InterPro" id="IPR046342">
    <property type="entry name" value="CBS_dom_sf"/>
</dbReference>
<name>A0A6N1X969_9BURK</name>
<dbReference type="GO" id="GO:0050660">
    <property type="term" value="F:flavin adenine dinucleotide binding"/>
    <property type="evidence" value="ECO:0007669"/>
    <property type="project" value="InterPro"/>
</dbReference>
<keyword evidence="6 10" id="KW-1133">Transmembrane helix</keyword>